<evidence type="ECO:0000313" key="2">
    <source>
        <dbReference type="Proteomes" id="UP000542776"/>
    </source>
</evidence>
<sequence>MNLHPAGGIQPPRTDELDLTKPLSAWMPTLWYPGYMDGMPDLLIGRLPASFEQPYKLFYVETPGERAALLAALEKPVPVNGDLVDFRDGPDRTCSRRSRLRVSDLTVYLYVPSEPNWPFFLVTAYPDAVVREVGPEEFGRERYTIERFSTEEEATAFMTRLGLMAATEGAEIDITAPDRRSVN</sequence>
<dbReference type="Proteomes" id="UP000542776">
    <property type="component" value="Unassembled WGS sequence"/>
</dbReference>
<evidence type="ECO:0000313" key="1">
    <source>
        <dbReference type="EMBL" id="MBB3998400.1"/>
    </source>
</evidence>
<accession>A0A7W6EGL6</accession>
<gene>
    <name evidence="1" type="ORF">GGR04_002241</name>
</gene>
<dbReference type="EMBL" id="JACIEK010000005">
    <property type="protein sequence ID" value="MBB3998400.1"/>
    <property type="molecule type" value="Genomic_DNA"/>
</dbReference>
<name>A0A7W6EGL6_9HYPH</name>
<protein>
    <submittedName>
        <fullName evidence="1">Uncharacterized protein</fullName>
    </submittedName>
</protein>
<organism evidence="1 2">
    <name type="scientific">Aureimonas pseudogalii</name>
    <dbReference type="NCBI Taxonomy" id="1744844"/>
    <lineage>
        <taxon>Bacteria</taxon>
        <taxon>Pseudomonadati</taxon>
        <taxon>Pseudomonadota</taxon>
        <taxon>Alphaproteobacteria</taxon>
        <taxon>Hyphomicrobiales</taxon>
        <taxon>Aurantimonadaceae</taxon>
        <taxon>Aureimonas</taxon>
    </lineage>
</organism>
<dbReference type="RefSeq" id="WP_183199940.1">
    <property type="nucleotide sequence ID" value="NZ_JACIEK010000005.1"/>
</dbReference>
<comment type="caution">
    <text evidence="1">The sequence shown here is derived from an EMBL/GenBank/DDBJ whole genome shotgun (WGS) entry which is preliminary data.</text>
</comment>
<dbReference type="AlphaFoldDB" id="A0A7W6EGL6"/>
<proteinExistence type="predicted"/>
<reference evidence="1 2" key="1">
    <citation type="submission" date="2020-08" db="EMBL/GenBank/DDBJ databases">
        <title>Genomic Encyclopedia of Type Strains, Phase IV (KMG-IV): sequencing the most valuable type-strain genomes for metagenomic binning, comparative biology and taxonomic classification.</title>
        <authorList>
            <person name="Goeker M."/>
        </authorList>
    </citation>
    <scope>NUCLEOTIDE SEQUENCE [LARGE SCALE GENOMIC DNA]</scope>
    <source>
        <strain evidence="1 2">DSM 102238</strain>
    </source>
</reference>
<keyword evidence="2" id="KW-1185">Reference proteome</keyword>